<dbReference type="Proteomes" id="UP001358586">
    <property type="component" value="Chromosome 10"/>
</dbReference>
<evidence type="ECO:0000313" key="2">
    <source>
        <dbReference type="Proteomes" id="UP001358586"/>
    </source>
</evidence>
<sequence length="115" mass="13608">MYGKSRICRSPLRARRMARRSLFKLLTNKRKQDWSAEKSPLFDRVRLWDCFDGKNNENEADLRWFRGLLGDHMGKCRGTRPHGFGKLGATWPCGRFGDFCWKPHERVSWAYGRVD</sequence>
<keyword evidence="2" id="KW-1185">Reference proteome</keyword>
<reference evidence="1 2" key="1">
    <citation type="submission" date="2023-03" db="EMBL/GenBank/DDBJ databases">
        <title>WGS of Gossypium arboreum.</title>
        <authorList>
            <person name="Yu D."/>
        </authorList>
    </citation>
    <scope>NUCLEOTIDE SEQUENCE [LARGE SCALE GENOMIC DNA]</scope>
    <source>
        <tissue evidence="1">Leaf</tissue>
    </source>
</reference>
<gene>
    <name evidence="1" type="ORF">PVK06_034903</name>
</gene>
<comment type="caution">
    <text evidence="1">The sequence shown here is derived from an EMBL/GenBank/DDBJ whole genome shotgun (WGS) entry which is preliminary data.</text>
</comment>
<proteinExistence type="predicted"/>
<organism evidence="1 2">
    <name type="scientific">Gossypium arboreum</name>
    <name type="common">Tree cotton</name>
    <name type="synonym">Gossypium nanking</name>
    <dbReference type="NCBI Taxonomy" id="29729"/>
    <lineage>
        <taxon>Eukaryota</taxon>
        <taxon>Viridiplantae</taxon>
        <taxon>Streptophyta</taxon>
        <taxon>Embryophyta</taxon>
        <taxon>Tracheophyta</taxon>
        <taxon>Spermatophyta</taxon>
        <taxon>Magnoliopsida</taxon>
        <taxon>eudicotyledons</taxon>
        <taxon>Gunneridae</taxon>
        <taxon>Pentapetalae</taxon>
        <taxon>rosids</taxon>
        <taxon>malvids</taxon>
        <taxon>Malvales</taxon>
        <taxon>Malvaceae</taxon>
        <taxon>Malvoideae</taxon>
        <taxon>Gossypium</taxon>
    </lineage>
</organism>
<accession>A0ABR0NGL0</accession>
<dbReference type="EMBL" id="JARKNE010000010">
    <property type="protein sequence ID" value="KAK5793746.1"/>
    <property type="molecule type" value="Genomic_DNA"/>
</dbReference>
<name>A0ABR0NGL0_GOSAR</name>
<evidence type="ECO:0000313" key="1">
    <source>
        <dbReference type="EMBL" id="KAK5793746.1"/>
    </source>
</evidence>
<protein>
    <submittedName>
        <fullName evidence="1">Uncharacterized protein</fullName>
    </submittedName>
</protein>